<reference evidence="3" key="1">
    <citation type="submission" date="2016-03" db="EMBL/GenBank/DDBJ databases">
        <title>Mechanisms controlling the formation of the plant cell surface in tip-growing cells are functionally conserved among land plants.</title>
        <authorList>
            <person name="Honkanen S."/>
            <person name="Jones V.A."/>
            <person name="Morieri G."/>
            <person name="Champion C."/>
            <person name="Hetherington A.J."/>
            <person name="Kelly S."/>
            <person name="Saint-Marcoux D."/>
            <person name="Proust H."/>
            <person name="Prescott H."/>
            <person name="Dolan L."/>
        </authorList>
    </citation>
    <scope>NUCLEOTIDE SEQUENCE [LARGE SCALE GENOMIC DNA]</scope>
    <source>
        <tissue evidence="3">Whole gametophyte</tissue>
    </source>
</reference>
<comment type="caution">
    <text evidence="3">The sequence shown here is derived from an EMBL/GenBank/DDBJ whole genome shotgun (WGS) entry which is preliminary data.</text>
</comment>
<feature type="chain" id="PRO_5008052640" evidence="2">
    <location>
        <begin position="30"/>
        <end position="392"/>
    </location>
</feature>
<dbReference type="Proteomes" id="UP000077202">
    <property type="component" value="Unassembled WGS sequence"/>
</dbReference>
<keyword evidence="4" id="KW-1185">Reference proteome</keyword>
<feature type="region of interest" description="Disordered" evidence="1">
    <location>
        <begin position="39"/>
        <end position="79"/>
    </location>
</feature>
<evidence type="ECO:0000256" key="2">
    <source>
        <dbReference type="SAM" id="SignalP"/>
    </source>
</evidence>
<accession>A0A176WPC3</accession>
<dbReference type="AlphaFoldDB" id="A0A176WPC3"/>
<keyword evidence="2" id="KW-0732">Signal</keyword>
<feature type="region of interest" description="Disordered" evidence="1">
    <location>
        <begin position="225"/>
        <end position="296"/>
    </location>
</feature>
<organism evidence="3 4">
    <name type="scientific">Marchantia polymorpha subsp. ruderalis</name>
    <dbReference type="NCBI Taxonomy" id="1480154"/>
    <lineage>
        <taxon>Eukaryota</taxon>
        <taxon>Viridiplantae</taxon>
        <taxon>Streptophyta</taxon>
        <taxon>Embryophyta</taxon>
        <taxon>Marchantiophyta</taxon>
        <taxon>Marchantiopsida</taxon>
        <taxon>Marchantiidae</taxon>
        <taxon>Marchantiales</taxon>
        <taxon>Marchantiaceae</taxon>
        <taxon>Marchantia</taxon>
    </lineage>
</organism>
<protein>
    <submittedName>
        <fullName evidence="3">Uncharacterized protein</fullName>
    </submittedName>
</protein>
<proteinExistence type="predicted"/>
<feature type="signal peptide" evidence="2">
    <location>
        <begin position="1"/>
        <end position="29"/>
    </location>
</feature>
<name>A0A176WPC3_MARPO</name>
<dbReference type="EMBL" id="LVLJ01000405">
    <property type="protein sequence ID" value="OAE34461.1"/>
    <property type="molecule type" value="Genomic_DNA"/>
</dbReference>
<feature type="region of interest" description="Disordered" evidence="1">
    <location>
        <begin position="333"/>
        <end position="392"/>
    </location>
</feature>
<sequence length="392" mass="41403">MEKVKLVVLVWSMAYALVTLLLFSNLAWAIEPQSQVHESGADELPSQVEADSGTYHDEPSARSRSQHRSNKGRSPIFPGGPGLAMAPTVSGWVFCASCMNVNLPLLGPRSCIEAVLLCPHPPPTAGGGGGSAGSAMYEVASTVTSKDGAFHLTANASYASIMNQCAVIIAKSSVSNCDLPPPTGTSIPVSTSSTPSEAMSAPDVLHYSVGSFSFRPASCSFGKPRSLLQHGEEPLGMEQGPEKNQHHKSTRNPISGSDPHGGNEEPALLAHPIKHSSRSYSSSSSQYGNDINNHNNEKDKRTMRAAAGAGALKLPSFLLKSTAMHSRTSFPKSMMMVNPSSRHPTVQTSSRRVNRGGGGPPTEIYANSRRHTRGGTPRAESVAGTLVLEPKP</sequence>
<evidence type="ECO:0000313" key="4">
    <source>
        <dbReference type="Proteomes" id="UP000077202"/>
    </source>
</evidence>
<feature type="compositionally biased region" description="Polar residues" evidence="1">
    <location>
        <begin position="338"/>
        <end position="351"/>
    </location>
</feature>
<evidence type="ECO:0000256" key="1">
    <source>
        <dbReference type="SAM" id="MobiDB-lite"/>
    </source>
</evidence>
<gene>
    <name evidence="3" type="ORF">AXG93_2886s1240</name>
</gene>
<evidence type="ECO:0000313" key="3">
    <source>
        <dbReference type="EMBL" id="OAE34461.1"/>
    </source>
</evidence>